<reference evidence="4" key="1">
    <citation type="journal article" date="2014" name="Int. J. Syst. Evol. Microbiol.">
        <title>Complete genome sequence of Corynebacterium casei LMG S-19264T (=DSM 44701T), isolated from a smear-ripened cheese.</title>
        <authorList>
            <consortium name="US DOE Joint Genome Institute (JGI-PGF)"/>
            <person name="Walter F."/>
            <person name="Albersmeier A."/>
            <person name="Kalinowski J."/>
            <person name="Ruckert C."/>
        </authorList>
    </citation>
    <scope>NUCLEOTIDE SEQUENCE</scope>
    <source>
        <strain evidence="4">VKM B-2789</strain>
    </source>
</reference>
<reference evidence="4" key="2">
    <citation type="submission" date="2023-01" db="EMBL/GenBank/DDBJ databases">
        <authorList>
            <person name="Sun Q."/>
            <person name="Evtushenko L."/>
        </authorList>
    </citation>
    <scope>NUCLEOTIDE SEQUENCE</scope>
    <source>
        <strain evidence="4">VKM B-2789</strain>
    </source>
</reference>
<proteinExistence type="predicted"/>
<feature type="transmembrane region" description="Helical" evidence="2">
    <location>
        <begin position="24"/>
        <end position="45"/>
    </location>
</feature>
<dbReference type="EMBL" id="BSFM01000021">
    <property type="protein sequence ID" value="GLK86444.1"/>
    <property type="molecule type" value="Genomic_DNA"/>
</dbReference>
<keyword evidence="5" id="KW-1185">Reference proteome</keyword>
<dbReference type="Proteomes" id="UP001143330">
    <property type="component" value="Unassembled WGS sequence"/>
</dbReference>
<dbReference type="RefSeq" id="WP_213363508.1">
    <property type="nucleotide sequence ID" value="NZ_BSFM01000021.1"/>
</dbReference>
<gene>
    <name evidence="4" type="ORF">GCM10017653_45140</name>
</gene>
<sequence length="237" mass="24985">MADIFHEIDEDLRRERFARLWKRYGGLLIAVAVLIVAGVAVWRGVEWWNLQQQQESSLRFEAAMKLAADGKNGEAEAAFAALEKDGTAGYSVLSRFRAAAALAPTDRAAAVAAYDAIANDTKISPLMRDLARLRAGFLLVDTAPAADITARLQPLADPAGTFRNSAREIIGLAQYKAGDYAAAAKTFEAVLADGQAAPGLRQRADLMQKLASASAPAEATPPAEAAPAAAPAAPAVQ</sequence>
<organism evidence="4 5">
    <name type="scientific">Ancylobacter defluvii</name>
    <dbReference type="NCBI Taxonomy" id="1282440"/>
    <lineage>
        <taxon>Bacteria</taxon>
        <taxon>Pseudomonadati</taxon>
        <taxon>Pseudomonadota</taxon>
        <taxon>Alphaproteobacteria</taxon>
        <taxon>Hyphomicrobiales</taxon>
        <taxon>Xanthobacteraceae</taxon>
        <taxon>Ancylobacter</taxon>
    </lineage>
</organism>
<name>A0A9W6K1U0_9HYPH</name>
<evidence type="ECO:0000256" key="2">
    <source>
        <dbReference type="SAM" id="Phobius"/>
    </source>
</evidence>
<dbReference type="AlphaFoldDB" id="A0A9W6K1U0"/>
<evidence type="ECO:0000313" key="5">
    <source>
        <dbReference type="Proteomes" id="UP001143330"/>
    </source>
</evidence>
<evidence type="ECO:0000259" key="3">
    <source>
        <dbReference type="Pfam" id="PF09976"/>
    </source>
</evidence>
<feature type="domain" description="Ancillary SecYEG translocon subunit/Cell division coordinator CpoB TPR" evidence="3">
    <location>
        <begin position="20"/>
        <end position="198"/>
    </location>
</feature>
<keyword evidence="2" id="KW-1133">Transmembrane helix</keyword>
<feature type="region of interest" description="Disordered" evidence="1">
    <location>
        <begin position="210"/>
        <end position="237"/>
    </location>
</feature>
<comment type="caution">
    <text evidence="4">The sequence shown here is derived from an EMBL/GenBank/DDBJ whole genome shotgun (WGS) entry which is preliminary data.</text>
</comment>
<dbReference type="InterPro" id="IPR018704">
    <property type="entry name" value="SecYEG/CpoB_TPR"/>
</dbReference>
<protein>
    <submittedName>
        <fullName evidence="4">Membrane protein</fullName>
    </submittedName>
</protein>
<keyword evidence="2" id="KW-0812">Transmembrane</keyword>
<dbReference type="Pfam" id="PF09976">
    <property type="entry name" value="TPR_21"/>
    <property type="match status" value="1"/>
</dbReference>
<accession>A0A9W6K1U0</accession>
<evidence type="ECO:0000256" key="1">
    <source>
        <dbReference type="SAM" id="MobiDB-lite"/>
    </source>
</evidence>
<keyword evidence="2" id="KW-0472">Membrane</keyword>
<feature type="compositionally biased region" description="Low complexity" evidence="1">
    <location>
        <begin position="211"/>
        <end position="237"/>
    </location>
</feature>
<evidence type="ECO:0000313" key="4">
    <source>
        <dbReference type="EMBL" id="GLK86444.1"/>
    </source>
</evidence>